<accession>A0ABS8HLC5</accession>
<protein>
    <submittedName>
        <fullName evidence="2">DUF11 domain-containing protein</fullName>
    </submittedName>
</protein>
<keyword evidence="3" id="KW-1185">Reference proteome</keyword>
<gene>
    <name evidence="2" type="ORF">LMF89_01215</name>
</gene>
<organism evidence="2 3">
    <name type="scientific">Pelosinus baikalensis</name>
    <dbReference type="NCBI Taxonomy" id="2892015"/>
    <lineage>
        <taxon>Bacteria</taxon>
        <taxon>Bacillati</taxon>
        <taxon>Bacillota</taxon>
        <taxon>Negativicutes</taxon>
        <taxon>Selenomonadales</taxon>
        <taxon>Sporomusaceae</taxon>
        <taxon>Pelosinus</taxon>
    </lineage>
</organism>
<dbReference type="EMBL" id="JAJHJB010000001">
    <property type="protein sequence ID" value="MCC5463978.1"/>
    <property type="molecule type" value="Genomic_DNA"/>
</dbReference>
<sequence length="312" mass="32154">MITNLDAGIEVLSGTNLFACTIPVSTGVFLSLTKVCPAPIFPNTSFTVGDTVTINLTVINSESTDAIGVTVVDQIRIPLNVQISSLTTNPLAALISPPTGPYSNTDILITWTGLTIPAFSSQVLTVTFTILAAPSQGNVITNVDAGIEVLSGTNLFTCTIPVSTGVLLNLIKVCPTPTPPNTSFTVGETVTITLAVINSASTNATGVTVVDAINIPANVQISSITTNPVNSLIGPPIGPYSDTNVLIIWTGLTIPALSTRVLTATFTILAAPIRGGVITNVDAGIGVLSGTDQFTCFIPVSAIIPQRGIPLW</sequence>
<comment type="caution">
    <text evidence="2">The sequence shown here is derived from an EMBL/GenBank/DDBJ whole genome shotgun (WGS) entry which is preliminary data.</text>
</comment>
<feature type="domain" description="DUF11" evidence="1">
    <location>
        <begin position="43"/>
        <end position="142"/>
    </location>
</feature>
<name>A0ABS8HLC5_9FIRM</name>
<reference evidence="2" key="1">
    <citation type="submission" date="2021-11" db="EMBL/GenBank/DDBJ databases">
        <title>Description of a new species Pelosinus isolated from the bottom sediments of Lake Baikal.</title>
        <authorList>
            <person name="Zakharyuk A."/>
        </authorList>
    </citation>
    <scope>NUCLEOTIDE SEQUENCE</scope>
    <source>
        <strain evidence="2">Bkl1</strain>
    </source>
</reference>
<dbReference type="Pfam" id="PF01345">
    <property type="entry name" value="DUF11"/>
    <property type="match status" value="2"/>
</dbReference>
<evidence type="ECO:0000313" key="3">
    <source>
        <dbReference type="Proteomes" id="UP001165492"/>
    </source>
</evidence>
<dbReference type="InterPro" id="IPR001434">
    <property type="entry name" value="OmcB-like_DUF11"/>
</dbReference>
<proteinExistence type="predicted"/>
<feature type="domain" description="DUF11" evidence="1">
    <location>
        <begin position="178"/>
        <end position="280"/>
    </location>
</feature>
<dbReference type="Proteomes" id="UP001165492">
    <property type="component" value="Unassembled WGS sequence"/>
</dbReference>
<evidence type="ECO:0000313" key="2">
    <source>
        <dbReference type="EMBL" id="MCC5463978.1"/>
    </source>
</evidence>
<evidence type="ECO:0000259" key="1">
    <source>
        <dbReference type="Pfam" id="PF01345"/>
    </source>
</evidence>